<reference evidence="1" key="1">
    <citation type="submission" date="2020-01" db="EMBL/GenBank/DDBJ databases">
        <authorList>
            <person name="Mishra B."/>
        </authorList>
    </citation>
    <scope>NUCLEOTIDE SEQUENCE [LARGE SCALE GENOMIC DNA]</scope>
</reference>
<accession>A0A6D2IS96</accession>
<sequence length="139" mass="15041">MGFKTGFRSTRPFGRSIGRSADYRVMAIGTIGSIVAEGIHVRSSDSAARIDLVECSGRTRDDAFLVERCDHARDTDRGERSGRARGDAFLFTRCGRARRMVERLRWVDHGLLLPGSVCALGRALGGTGVKSGRGSIVGQ</sequence>
<organism evidence="1 2">
    <name type="scientific">Microthlaspi erraticum</name>
    <dbReference type="NCBI Taxonomy" id="1685480"/>
    <lineage>
        <taxon>Eukaryota</taxon>
        <taxon>Viridiplantae</taxon>
        <taxon>Streptophyta</taxon>
        <taxon>Embryophyta</taxon>
        <taxon>Tracheophyta</taxon>
        <taxon>Spermatophyta</taxon>
        <taxon>Magnoliopsida</taxon>
        <taxon>eudicotyledons</taxon>
        <taxon>Gunneridae</taxon>
        <taxon>Pentapetalae</taxon>
        <taxon>rosids</taxon>
        <taxon>malvids</taxon>
        <taxon>Brassicales</taxon>
        <taxon>Brassicaceae</taxon>
        <taxon>Coluteocarpeae</taxon>
        <taxon>Microthlaspi</taxon>
    </lineage>
</organism>
<evidence type="ECO:0000313" key="2">
    <source>
        <dbReference type="Proteomes" id="UP000467841"/>
    </source>
</evidence>
<dbReference type="AlphaFoldDB" id="A0A6D2IS96"/>
<comment type="caution">
    <text evidence="1">The sequence shown here is derived from an EMBL/GenBank/DDBJ whole genome shotgun (WGS) entry which is preliminary data.</text>
</comment>
<keyword evidence="2" id="KW-1185">Reference proteome</keyword>
<evidence type="ECO:0000313" key="1">
    <source>
        <dbReference type="EMBL" id="CAA7029415.1"/>
    </source>
</evidence>
<protein>
    <submittedName>
        <fullName evidence="1">Uncharacterized protein</fullName>
    </submittedName>
</protein>
<gene>
    <name evidence="1" type="ORF">MERR_LOCUS16650</name>
</gene>
<proteinExistence type="predicted"/>
<dbReference type="Proteomes" id="UP000467841">
    <property type="component" value="Unassembled WGS sequence"/>
</dbReference>
<name>A0A6D2IS96_9BRAS</name>
<dbReference type="EMBL" id="CACVBM020001081">
    <property type="protein sequence ID" value="CAA7029415.1"/>
    <property type="molecule type" value="Genomic_DNA"/>
</dbReference>